<dbReference type="EMBL" id="CM001403">
    <property type="protein sequence ID" value="EHQ27721.1"/>
    <property type="molecule type" value="Genomic_DNA"/>
</dbReference>
<reference evidence="2" key="1">
    <citation type="submission" date="2011-09" db="EMBL/GenBank/DDBJ databases">
        <title>The permanent draft genome of Mucilaginibacter paludis DSM 18603.</title>
        <authorList>
            <consortium name="US DOE Joint Genome Institute (JGI-PGF)"/>
            <person name="Lucas S."/>
            <person name="Han J."/>
            <person name="Lapidus A."/>
            <person name="Bruce D."/>
            <person name="Goodwin L."/>
            <person name="Pitluck S."/>
            <person name="Peters L."/>
            <person name="Kyrpides N."/>
            <person name="Mavromatis K."/>
            <person name="Ivanova N."/>
            <person name="Mikhailova N."/>
            <person name="Held B."/>
            <person name="Detter J.C."/>
            <person name="Tapia R."/>
            <person name="Han C."/>
            <person name="Land M."/>
            <person name="Hauser L."/>
            <person name="Markowitz V."/>
            <person name="Cheng J.-F."/>
            <person name="Hugenholtz P."/>
            <person name="Woyke T."/>
            <person name="Wu D."/>
            <person name="Tindall B."/>
            <person name="Brambilla E."/>
            <person name="Klenk H.-P."/>
            <person name="Eisen J.A."/>
        </authorList>
    </citation>
    <scope>NUCLEOTIDE SEQUENCE [LARGE SCALE GENOMIC DNA]</scope>
    <source>
        <strain evidence="2">DSM 18603</strain>
    </source>
</reference>
<dbReference type="PANTHER" id="PTHR22916">
    <property type="entry name" value="GLYCOSYLTRANSFERASE"/>
    <property type="match status" value="1"/>
</dbReference>
<accession>H1YJ26</accession>
<dbReference type="HOGENOM" id="CLU_025996_21_1_10"/>
<evidence type="ECO:0000259" key="1">
    <source>
        <dbReference type="Pfam" id="PF00535"/>
    </source>
</evidence>
<dbReference type="STRING" id="714943.Mucpa_3623"/>
<dbReference type="InterPro" id="IPR029044">
    <property type="entry name" value="Nucleotide-diphossugar_trans"/>
</dbReference>
<dbReference type="InterPro" id="IPR001173">
    <property type="entry name" value="Glyco_trans_2-like"/>
</dbReference>
<evidence type="ECO:0000313" key="3">
    <source>
        <dbReference type="Proteomes" id="UP000002774"/>
    </source>
</evidence>
<evidence type="ECO:0000313" key="2">
    <source>
        <dbReference type="EMBL" id="EHQ27721.1"/>
    </source>
</evidence>
<gene>
    <name evidence="2" type="ORF">Mucpa_3623</name>
</gene>
<dbReference type="OrthoDB" id="9788101at2"/>
<sequence>MKISVITVAYNSERFISTCIQSVLNQSYNNIEYIIIDGASSDNTLNIIKKYDRITHWVSEPDRGIYDAINKGIRLATGDLIGILNSDDFFADDDVLNRIAAQFANNDLEAVYSDICFVTSDDLLKPTRYYSSKQFKPWMFRYGFQPAHPTFYVKREVFKKYGMYRIDWKISGDFELLMRLLLINKIKYKYVKDIWVKMRTGGISTSGLKSVFKVNNEILAACKANSIYTNKAMIYSKYFIKWWGFIFKK</sequence>
<protein>
    <submittedName>
        <fullName evidence="2">Glycosyl transferase family 2</fullName>
    </submittedName>
</protein>
<dbReference type="eggNOG" id="COG1216">
    <property type="taxonomic scope" value="Bacteria"/>
</dbReference>
<dbReference type="PANTHER" id="PTHR22916:SF3">
    <property type="entry name" value="UDP-GLCNAC:BETAGAL BETA-1,3-N-ACETYLGLUCOSAMINYLTRANSFERASE-LIKE PROTEIN 1"/>
    <property type="match status" value="1"/>
</dbReference>
<dbReference type="SUPFAM" id="SSF53448">
    <property type="entry name" value="Nucleotide-diphospho-sugar transferases"/>
    <property type="match status" value="1"/>
</dbReference>
<dbReference type="RefSeq" id="WP_008508274.1">
    <property type="nucleotide sequence ID" value="NZ_CM001403.1"/>
</dbReference>
<dbReference type="GO" id="GO:0016758">
    <property type="term" value="F:hexosyltransferase activity"/>
    <property type="evidence" value="ECO:0007669"/>
    <property type="project" value="UniProtKB-ARBA"/>
</dbReference>
<proteinExistence type="predicted"/>
<dbReference type="AlphaFoldDB" id="H1YJ26"/>
<feature type="domain" description="Glycosyltransferase 2-like" evidence="1">
    <location>
        <begin position="4"/>
        <end position="137"/>
    </location>
</feature>
<keyword evidence="2" id="KW-0808">Transferase</keyword>
<organism evidence="2 3">
    <name type="scientific">Mucilaginibacter paludis DSM 18603</name>
    <dbReference type="NCBI Taxonomy" id="714943"/>
    <lineage>
        <taxon>Bacteria</taxon>
        <taxon>Pseudomonadati</taxon>
        <taxon>Bacteroidota</taxon>
        <taxon>Sphingobacteriia</taxon>
        <taxon>Sphingobacteriales</taxon>
        <taxon>Sphingobacteriaceae</taxon>
        <taxon>Mucilaginibacter</taxon>
    </lineage>
</organism>
<dbReference type="Gene3D" id="3.90.550.10">
    <property type="entry name" value="Spore Coat Polysaccharide Biosynthesis Protein SpsA, Chain A"/>
    <property type="match status" value="1"/>
</dbReference>
<keyword evidence="3" id="KW-1185">Reference proteome</keyword>
<dbReference type="CDD" id="cd06433">
    <property type="entry name" value="GT_2_WfgS_like"/>
    <property type="match status" value="1"/>
</dbReference>
<name>H1YJ26_9SPHI</name>
<dbReference type="Pfam" id="PF00535">
    <property type="entry name" value="Glycos_transf_2"/>
    <property type="match status" value="1"/>
</dbReference>
<dbReference type="Proteomes" id="UP000002774">
    <property type="component" value="Chromosome"/>
</dbReference>